<protein>
    <recommendedName>
        <fullName evidence="2">PEGA domain-containing protein</fullName>
    </recommendedName>
</protein>
<comment type="caution">
    <text evidence="1">The sequence shown here is derived from an EMBL/GenBank/DDBJ whole genome shotgun (WGS) entry which is preliminary data.</text>
</comment>
<reference evidence="1" key="1">
    <citation type="submission" date="2019-08" db="EMBL/GenBank/DDBJ databases">
        <authorList>
            <person name="Kucharzyk K."/>
            <person name="Murdoch R.W."/>
            <person name="Higgins S."/>
            <person name="Loffler F."/>
        </authorList>
    </citation>
    <scope>NUCLEOTIDE SEQUENCE</scope>
</reference>
<evidence type="ECO:0000313" key="1">
    <source>
        <dbReference type="EMBL" id="MPM81387.1"/>
    </source>
</evidence>
<dbReference type="AlphaFoldDB" id="A0A645CWU8"/>
<sequence length="116" mass="12414">MKHSTQRHSTRWSAWALGALMGAATLTGCVQLPTEKHGVVALKPQISFNLGNDSLAAARVQIDGLPVGEAGQFVAGKAALQIESGTHQLRVDHGGRVLLDQRFYAGDGVHKTFDLR</sequence>
<dbReference type="EMBL" id="VSSQ01030746">
    <property type="protein sequence ID" value="MPM81387.1"/>
    <property type="molecule type" value="Genomic_DNA"/>
</dbReference>
<proteinExistence type="predicted"/>
<name>A0A645CWU8_9ZZZZ</name>
<accession>A0A645CWU8</accession>
<dbReference type="PROSITE" id="PS51257">
    <property type="entry name" value="PROKAR_LIPOPROTEIN"/>
    <property type="match status" value="1"/>
</dbReference>
<evidence type="ECO:0008006" key="2">
    <source>
        <dbReference type="Google" id="ProtNLM"/>
    </source>
</evidence>
<organism evidence="1">
    <name type="scientific">bioreactor metagenome</name>
    <dbReference type="NCBI Taxonomy" id="1076179"/>
    <lineage>
        <taxon>unclassified sequences</taxon>
        <taxon>metagenomes</taxon>
        <taxon>ecological metagenomes</taxon>
    </lineage>
</organism>
<gene>
    <name evidence="1" type="ORF">SDC9_128440</name>
</gene>